<feature type="compositionally biased region" description="Basic and acidic residues" evidence="1">
    <location>
        <begin position="292"/>
        <end position="310"/>
    </location>
</feature>
<organism evidence="2 3">
    <name type="scientific">Oculimacula yallundae</name>
    <dbReference type="NCBI Taxonomy" id="86028"/>
    <lineage>
        <taxon>Eukaryota</taxon>
        <taxon>Fungi</taxon>
        <taxon>Dikarya</taxon>
        <taxon>Ascomycota</taxon>
        <taxon>Pezizomycotina</taxon>
        <taxon>Leotiomycetes</taxon>
        <taxon>Helotiales</taxon>
        <taxon>Ploettnerulaceae</taxon>
        <taxon>Oculimacula</taxon>
    </lineage>
</organism>
<evidence type="ECO:0000313" key="2">
    <source>
        <dbReference type="EMBL" id="KAL2071214.1"/>
    </source>
</evidence>
<feature type="region of interest" description="Disordered" evidence="1">
    <location>
        <begin position="292"/>
        <end position="335"/>
    </location>
</feature>
<evidence type="ECO:0000256" key="1">
    <source>
        <dbReference type="SAM" id="MobiDB-lite"/>
    </source>
</evidence>
<dbReference type="EMBL" id="JAZHXI010000005">
    <property type="protein sequence ID" value="KAL2071214.1"/>
    <property type="molecule type" value="Genomic_DNA"/>
</dbReference>
<keyword evidence="3" id="KW-1185">Reference proteome</keyword>
<name>A0ABR4CMM5_9HELO</name>
<accession>A0ABR4CMM5</accession>
<proteinExistence type="predicted"/>
<sequence length="335" mass="37463">MPPKEASGTKRKAPLAGADSNIAPPSKKVAKGKATASTSAGPAVTPAVQKKYKYSDLSSLGKDLPRVGTVLWSNDDEEIDDDDDDDDENEEVAQDKSNGEQSKEKGKDDEEERPRVVTDKGFPITIAGLEVFKHIVTEQQKRDPDNHDLYISNDYAGYGMTEVLENVLADFNKILFKKDVSPLEKWSYIEGLGLWLFVGDLYSLIMNENSDGIKDIFNMFVTLMITGLEILSEHSLIGPDSAVPNANIFTLIMIKFLKKDVKDFGIENMFPRRIKIGEDDIQKLRDSCDARSKTPDWKKEWPSFKREHPGGKQYDITKMSKAEKKQHSLGGGGEW</sequence>
<dbReference type="Proteomes" id="UP001595075">
    <property type="component" value="Unassembled WGS sequence"/>
</dbReference>
<feature type="compositionally biased region" description="Acidic residues" evidence="1">
    <location>
        <begin position="74"/>
        <end position="92"/>
    </location>
</feature>
<protein>
    <submittedName>
        <fullName evidence="2">Uncharacterized protein</fullName>
    </submittedName>
</protein>
<evidence type="ECO:0000313" key="3">
    <source>
        <dbReference type="Proteomes" id="UP001595075"/>
    </source>
</evidence>
<comment type="caution">
    <text evidence="2">The sequence shown here is derived from an EMBL/GenBank/DDBJ whole genome shotgun (WGS) entry which is preliminary data.</text>
</comment>
<feature type="compositionally biased region" description="Basic and acidic residues" evidence="1">
    <location>
        <begin position="93"/>
        <end position="117"/>
    </location>
</feature>
<gene>
    <name evidence="2" type="ORF">VTL71DRAFT_12449</name>
</gene>
<reference evidence="2 3" key="1">
    <citation type="journal article" date="2024" name="Commun. Biol.">
        <title>Comparative genomic analysis of thermophilic fungi reveals convergent evolutionary adaptations and gene losses.</title>
        <authorList>
            <person name="Steindorff A.S."/>
            <person name="Aguilar-Pontes M.V."/>
            <person name="Robinson A.J."/>
            <person name="Andreopoulos B."/>
            <person name="LaButti K."/>
            <person name="Kuo A."/>
            <person name="Mondo S."/>
            <person name="Riley R."/>
            <person name="Otillar R."/>
            <person name="Haridas S."/>
            <person name="Lipzen A."/>
            <person name="Grimwood J."/>
            <person name="Schmutz J."/>
            <person name="Clum A."/>
            <person name="Reid I.D."/>
            <person name="Moisan M.C."/>
            <person name="Butler G."/>
            <person name="Nguyen T.T.M."/>
            <person name="Dewar K."/>
            <person name="Conant G."/>
            <person name="Drula E."/>
            <person name="Henrissat B."/>
            <person name="Hansel C."/>
            <person name="Singer S."/>
            <person name="Hutchinson M.I."/>
            <person name="de Vries R.P."/>
            <person name="Natvig D.O."/>
            <person name="Powell A.J."/>
            <person name="Tsang A."/>
            <person name="Grigoriev I.V."/>
        </authorList>
    </citation>
    <scope>NUCLEOTIDE SEQUENCE [LARGE SCALE GENOMIC DNA]</scope>
    <source>
        <strain evidence="2 3">CBS 494.80</strain>
    </source>
</reference>
<feature type="region of interest" description="Disordered" evidence="1">
    <location>
        <begin position="1"/>
        <end position="117"/>
    </location>
</feature>